<evidence type="ECO:0000313" key="2">
    <source>
        <dbReference type="Proteomes" id="UP001642260"/>
    </source>
</evidence>
<dbReference type="InterPro" id="IPR006740">
    <property type="entry name" value="DUF604"/>
</dbReference>
<dbReference type="PANTHER" id="PTHR10811">
    <property type="entry name" value="FRINGE-RELATED"/>
    <property type="match status" value="1"/>
</dbReference>
<dbReference type="EMBL" id="CAKOAT010000001">
    <property type="protein sequence ID" value="CAH8281887.1"/>
    <property type="molecule type" value="Genomic_DNA"/>
</dbReference>
<organism evidence="1 2">
    <name type="scientific">Eruca vesicaria subsp. sativa</name>
    <name type="common">Garden rocket</name>
    <name type="synonym">Eruca sativa</name>
    <dbReference type="NCBI Taxonomy" id="29727"/>
    <lineage>
        <taxon>Eukaryota</taxon>
        <taxon>Viridiplantae</taxon>
        <taxon>Streptophyta</taxon>
        <taxon>Embryophyta</taxon>
        <taxon>Tracheophyta</taxon>
        <taxon>Spermatophyta</taxon>
        <taxon>Magnoliopsida</taxon>
        <taxon>eudicotyledons</taxon>
        <taxon>Gunneridae</taxon>
        <taxon>Pentapetalae</taxon>
        <taxon>rosids</taxon>
        <taxon>malvids</taxon>
        <taxon>Brassicales</taxon>
        <taxon>Brassicaceae</taxon>
        <taxon>Brassiceae</taxon>
        <taxon>Eruca</taxon>
    </lineage>
</organism>
<accession>A0ABC8IUL0</accession>
<dbReference type="AlphaFoldDB" id="A0ABC8IUL0"/>
<dbReference type="Gene3D" id="3.90.550.50">
    <property type="match status" value="1"/>
</dbReference>
<reference evidence="1 2" key="1">
    <citation type="submission" date="2022-03" db="EMBL/GenBank/DDBJ databases">
        <authorList>
            <person name="Macdonald S."/>
            <person name="Ahmed S."/>
            <person name="Newling K."/>
        </authorList>
    </citation>
    <scope>NUCLEOTIDE SEQUENCE [LARGE SCALE GENOMIC DNA]</scope>
</reference>
<name>A0ABC8IUL0_ERUVS</name>
<dbReference type="Proteomes" id="UP001642260">
    <property type="component" value="Unassembled WGS sequence"/>
</dbReference>
<protein>
    <submittedName>
        <fullName evidence="1">Uncharacterized protein</fullName>
    </submittedName>
</protein>
<gene>
    <name evidence="1" type="ORF">ERUC_LOCUS193</name>
</gene>
<sequence>MTPPPSYHTNSLRKYRVAAIFFGLLFFNLVFFNQTYIISQSFDSNIFTIKYLHPREPATNLSHLMFVLVGGSRTWKDRRVYVESWWRPNVTRGNIFFDVEPSKESQPWSRTLPPLKVSEDIKKLKIYPKLANRVHTRIYRSILENYRLKQDQDVRWYVTGDDDSVFFVDNMVDVLSKYDHTEKHYIGMFSETIRSNFQISFDMAFGGGGYALSYPLVEALVLELDECIKRYHYVWGVDHLQSLCLADLGVDLTLDKGFHQLDLRGDLSGFLSSHPTAPLLSFHHFGSLEPIFPGMDRPGSVRHIMKAANVDQSRMLQQSICHVRANNWTISVSWGYSVHVYEKIFPRSHLKLPIETFRPWLPGRRPPFYMFNTRRVSRDPCEAPHWFFFDSIEKEKGGVVTSYTRKFPRNMASCSFSGNVSADPLASIRVFSPQTPKRVSLFCC</sequence>
<evidence type="ECO:0000313" key="1">
    <source>
        <dbReference type="EMBL" id="CAH8281887.1"/>
    </source>
</evidence>
<proteinExistence type="predicted"/>
<keyword evidence="2" id="KW-1185">Reference proteome</keyword>
<dbReference type="Pfam" id="PF04646">
    <property type="entry name" value="DUF604"/>
    <property type="match status" value="1"/>
</dbReference>
<comment type="caution">
    <text evidence="1">The sequence shown here is derived from an EMBL/GenBank/DDBJ whole genome shotgun (WGS) entry which is preliminary data.</text>
</comment>